<proteinExistence type="predicted"/>
<dbReference type="EMBL" id="JAEFBK010000006">
    <property type="protein sequence ID" value="KAG7591837.1"/>
    <property type="molecule type" value="Genomic_DNA"/>
</dbReference>
<evidence type="ECO:0000313" key="4">
    <source>
        <dbReference type="Proteomes" id="UP000694240"/>
    </source>
</evidence>
<dbReference type="InterPro" id="IPR058922">
    <property type="entry name" value="WHD_DRP"/>
</dbReference>
<keyword evidence="1" id="KW-0677">Repeat</keyword>
<protein>
    <recommendedName>
        <fullName evidence="2">Disease resistance protein winged helix domain-containing protein</fullName>
    </recommendedName>
</protein>
<accession>A0A8T2BWQ3</accession>
<dbReference type="Pfam" id="PF23559">
    <property type="entry name" value="WHD_DRP"/>
    <property type="match status" value="1"/>
</dbReference>
<evidence type="ECO:0000259" key="2">
    <source>
        <dbReference type="Pfam" id="PF23559"/>
    </source>
</evidence>
<sequence>MLSSKSREQIRSEQDESWELFQKQLGEFTLSSHPDIPALALNAIGKTMAQKKAIQEWSHAITALNFPSEEFLLDYEIEKNELIEYWLCEGFIDGNRDEDGVNKEGLDIINLLVSAHLLINGGVMNGTSERFAV</sequence>
<evidence type="ECO:0000313" key="3">
    <source>
        <dbReference type="EMBL" id="KAG7591837.1"/>
    </source>
</evidence>
<dbReference type="AlphaFoldDB" id="A0A8T2BWQ3"/>
<comment type="caution">
    <text evidence="3">The sequence shown here is derived from an EMBL/GenBank/DDBJ whole genome shotgun (WGS) entry which is preliminary data.</text>
</comment>
<feature type="domain" description="Disease resistance protein winged helix" evidence="2">
    <location>
        <begin position="74"/>
        <end position="119"/>
    </location>
</feature>
<reference evidence="3 4" key="1">
    <citation type="submission" date="2020-12" db="EMBL/GenBank/DDBJ databases">
        <title>Concerted genomic and epigenomic changes stabilize Arabidopsis allopolyploids.</title>
        <authorList>
            <person name="Chen Z."/>
        </authorList>
    </citation>
    <scope>NUCLEOTIDE SEQUENCE [LARGE SCALE GENOMIC DNA]</scope>
    <source>
        <strain evidence="3">Allo738</strain>
        <tissue evidence="3">Leaf</tissue>
    </source>
</reference>
<dbReference type="Proteomes" id="UP000694240">
    <property type="component" value="Chromosome 6"/>
</dbReference>
<evidence type="ECO:0000256" key="1">
    <source>
        <dbReference type="ARBA" id="ARBA00022737"/>
    </source>
</evidence>
<organism evidence="3 4">
    <name type="scientific">Arabidopsis thaliana x Arabidopsis arenosa</name>
    <dbReference type="NCBI Taxonomy" id="1240361"/>
    <lineage>
        <taxon>Eukaryota</taxon>
        <taxon>Viridiplantae</taxon>
        <taxon>Streptophyta</taxon>
        <taxon>Embryophyta</taxon>
        <taxon>Tracheophyta</taxon>
        <taxon>Spermatophyta</taxon>
        <taxon>Magnoliopsida</taxon>
        <taxon>eudicotyledons</taxon>
        <taxon>Gunneridae</taxon>
        <taxon>Pentapetalae</taxon>
        <taxon>rosids</taxon>
        <taxon>malvids</taxon>
        <taxon>Brassicales</taxon>
        <taxon>Brassicaceae</taxon>
        <taxon>Camelineae</taxon>
        <taxon>Arabidopsis</taxon>
    </lineage>
</organism>
<name>A0A8T2BWQ3_9BRAS</name>
<keyword evidence="4" id="KW-1185">Reference proteome</keyword>
<gene>
    <name evidence="3" type="ORF">ISN45_Aa01g008200</name>
</gene>